<protein>
    <recommendedName>
        <fullName evidence="7">Peptidase S1 domain-containing protein</fullName>
    </recommendedName>
</protein>
<dbReference type="SMART" id="SM00020">
    <property type="entry name" value="Tryp_SPc"/>
    <property type="match status" value="1"/>
</dbReference>
<dbReference type="SUPFAM" id="SSF50494">
    <property type="entry name" value="Trypsin-like serine proteases"/>
    <property type="match status" value="1"/>
</dbReference>
<evidence type="ECO:0000313" key="8">
    <source>
        <dbReference type="EMBL" id="JAT14914.1"/>
    </source>
</evidence>
<organism evidence="8">
    <name type="scientific">Graphocephala atropunctata</name>
    <dbReference type="NCBI Taxonomy" id="36148"/>
    <lineage>
        <taxon>Eukaryota</taxon>
        <taxon>Metazoa</taxon>
        <taxon>Ecdysozoa</taxon>
        <taxon>Arthropoda</taxon>
        <taxon>Hexapoda</taxon>
        <taxon>Insecta</taxon>
        <taxon>Pterygota</taxon>
        <taxon>Neoptera</taxon>
        <taxon>Paraneoptera</taxon>
        <taxon>Hemiptera</taxon>
        <taxon>Auchenorrhyncha</taxon>
        <taxon>Membracoidea</taxon>
        <taxon>Cicadellidae</taxon>
        <taxon>Cicadellinae</taxon>
        <taxon>Cicadellini</taxon>
        <taxon>Graphocephala</taxon>
    </lineage>
</organism>
<dbReference type="InterPro" id="IPR018114">
    <property type="entry name" value="TRYPSIN_HIS"/>
</dbReference>
<dbReference type="PROSITE" id="PS00135">
    <property type="entry name" value="TRYPSIN_SER"/>
    <property type="match status" value="1"/>
</dbReference>
<dbReference type="GO" id="GO:0004252">
    <property type="term" value="F:serine-type endopeptidase activity"/>
    <property type="evidence" value="ECO:0007669"/>
    <property type="project" value="InterPro"/>
</dbReference>
<dbReference type="PROSITE" id="PS50240">
    <property type="entry name" value="TRYPSIN_DOM"/>
    <property type="match status" value="1"/>
</dbReference>
<reference evidence="8" key="1">
    <citation type="submission" date="2015-11" db="EMBL/GenBank/DDBJ databases">
        <title>De novo transcriptome assembly of four potential Pierce s Disease insect vectors from Arizona vineyards.</title>
        <authorList>
            <person name="Tassone E.E."/>
        </authorList>
    </citation>
    <scope>NUCLEOTIDE SEQUENCE</scope>
</reference>
<evidence type="ECO:0000256" key="2">
    <source>
        <dbReference type="ARBA" id="ARBA00022670"/>
    </source>
</evidence>
<proteinExistence type="inferred from homology"/>
<comment type="similarity">
    <text evidence="1">Belongs to the peptidase S1 family.</text>
</comment>
<dbReference type="GO" id="GO:0006508">
    <property type="term" value="P:proteolysis"/>
    <property type="evidence" value="ECO:0007669"/>
    <property type="project" value="UniProtKB-KW"/>
</dbReference>
<gene>
    <name evidence="8" type="ORF">g.52920</name>
</gene>
<dbReference type="InterPro" id="IPR001254">
    <property type="entry name" value="Trypsin_dom"/>
</dbReference>
<accession>A0A1B6KUI1</accession>
<dbReference type="InterPro" id="IPR043504">
    <property type="entry name" value="Peptidase_S1_PA_chymotrypsin"/>
</dbReference>
<keyword evidence="5" id="KW-1015">Disulfide bond</keyword>
<feature type="non-terminal residue" evidence="8">
    <location>
        <position position="1"/>
    </location>
</feature>
<dbReference type="EMBL" id="GEBQ01025063">
    <property type="protein sequence ID" value="JAT14914.1"/>
    <property type="molecule type" value="Transcribed_RNA"/>
</dbReference>
<dbReference type="AlphaFoldDB" id="A0A1B6KUI1"/>
<dbReference type="Pfam" id="PF00089">
    <property type="entry name" value="Trypsin"/>
    <property type="match status" value="1"/>
</dbReference>
<dbReference type="InterPro" id="IPR033116">
    <property type="entry name" value="TRYPSIN_SER"/>
</dbReference>
<evidence type="ECO:0000256" key="3">
    <source>
        <dbReference type="ARBA" id="ARBA00022801"/>
    </source>
</evidence>
<evidence type="ECO:0000256" key="6">
    <source>
        <dbReference type="RuleBase" id="RU363034"/>
    </source>
</evidence>
<dbReference type="Gene3D" id="2.40.10.10">
    <property type="entry name" value="Trypsin-like serine proteases"/>
    <property type="match status" value="1"/>
</dbReference>
<evidence type="ECO:0000259" key="7">
    <source>
        <dbReference type="PROSITE" id="PS50240"/>
    </source>
</evidence>
<dbReference type="PANTHER" id="PTHR24276">
    <property type="entry name" value="POLYSERASE-RELATED"/>
    <property type="match status" value="1"/>
</dbReference>
<evidence type="ECO:0000256" key="1">
    <source>
        <dbReference type="ARBA" id="ARBA00007664"/>
    </source>
</evidence>
<feature type="domain" description="Peptidase S1" evidence="7">
    <location>
        <begin position="5"/>
        <end position="215"/>
    </location>
</feature>
<evidence type="ECO:0000256" key="5">
    <source>
        <dbReference type="ARBA" id="ARBA00023157"/>
    </source>
</evidence>
<dbReference type="PROSITE" id="PS00134">
    <property type="entry name" value="TRYPSIN_HIS"/>
    <property type="match status" value="1"/>
</dbReference>
<name>A0A1B6KUI1_9HEMI</name>
<sequence length="243" mass="27453">NYAIMIENNFIFVVLVTTTFQRVPNQSLRKVQFACTGNMIREDLILTAAHCFHFHNYSVDSVKIKLLTGEVRKATTIYLHPNYTERGFGYDLAIIRCPATGLEDIPELPTEDFDGNKSCTVIGYGAVPSLDSRALEIKIIEGKEYSVFLKMNGYIELFFIVKTPCRGDSGGPLLCDNKLYGILSQGSNDSCGQHNAYMLYINVHDNLNWIKPFFDMPIMSKSISNNYDQIILILIITVPILLF</sequence>
<dbReference type="InterPro" id="IPR009003">
    <property type="entry name" value="Peptidase_S1_PA"/>
</dbReference>
<dbReference type="PANTHER" id="PTHR24276:SF98">
    <property type="entry name" value="FI18310P1-RELATED"/>
    <property type="match status" value="1"/>
</dbReference>
<dbReference type="InterPro" id="IPR050430">
    <property type="entry name" value="Peptidase_S1"/>
</dbReference>
<keyword evidence="3 6" id="KW-0378">Hydrolase</keyword>
<evidence type="ECO:0000256" key="4">
    <source>
        <dbReference type="ARBA" id="ARBA00022825"/>
    </source>
</evidence>
<dbReference type="PRINTS" id="PR00722">
    <property type="entry name" value="CHYMOTRYPSIN"/>
</dbReference>
<keyword evidence="4 6" id="KW-0720">Serine protease</keyword>
<dbReference type="InterPro" id="IPR001314">
    <property type="entry name" value="Peptidase_S1A"/>
</dbReference>
<keyword evidence="2 6" id="KW-0645">Protease</keyword>